<keyword evidence="4" id="KW-0963">Cytoplasm</keyword>
<comment type="caution">
    <text evidence="13">The sequence shown here is derived from an EMBL/GenBank/DDBJ whole genome shotgun (WGS) entry which is preliminary data.</text>
</comment>
<dbReference type="Gene3D" id="2.130.10.10">
    <property type="entry name" value="YVTN repeat-like/Quinoprotein amine dehydrogenase"/>
    <property type="match status" value="1"/>
</dbReference>
<dbReference type="SMART" id="SM00320">
    <property type="entry name" value="WD40"/>
    <property type="match status" value="6"/>
</dbReference>
<evidence type="ECO:0000313" key="13">
    <source>
        <dbReference type="EMBL" id="RVD85071.1"/>
    </source>
</evidence>
<dbReference type="OrthoDB" id="273771at2759"/>
<comment type="subcellular location">
    <subcellularLocation>
        <location evidence="2">Cytoplasm</location>
        <location evidence="2">Cytosol</location>
    </subcellularLocation>
    <subcellularLocation>
        <location evidence="1">Peroxisome matrix</location>
    </subcellularLocation>
</comment>
<gene>
    <name evidence="13" type="ORF">DFL_003402</name>
</gene>
<evidence type="ECO:0000256" key="3">
    <source>
        <dbReference type="ARBA" id="ARBA00022448"/>
    </source>
</evidence>
<dbReference type="PANTHER" id="PTHR46027">
    <property type="entry name" value="PEROXISOMAL TARGETING SIGNAL 2 RECEPTOR"/>
    <property type="match status" value="1"/>
</dbReference>
<dbReference type="EMBL" id="SAEB01000006">
    <property type="protein sequence ID" value="RVD85071.1"/>
    <property type="molecule type" value="Genomic_DNA"/>
</dbReference>
<dbReference type="VEuPathDB" id="FungiDB:DFL_003402"/>
<dbReference type="GeneID" id="93585713"/>
<keyword evidence="7" id="KW-0653">Protein transport</keyword>
<organism evidence="13 14">
    <name type="scientific">Arthrobotrys flagrans</name>
    <name type="common">Nematode-trapping fungus</name>
    <name type="synonym">Trichothecium flagrans</name>
    <dbReference type="NCBI Taxonomy" id="97331"/>
    <lineage>
        <taxon>Eukaryota</taxon>
        <taxon>Fungi</taxon>
        <taxon>Dikarya</taxon>
        <taxon>Ascomycota</taxon>
        <taxon>Pezizomycotina</taxon>
        <taxon>Orbiliomycetes</taxon>
        <taxon>Orbiliales</taxon>
        <taxon>Orbiliaceae</taxon>
        <taxon>Arthrobotrys</taxon>
    </lineage>
</organism>
<name>A0A437A1R4_ARTFL</name>
<accession>A0A437A1R4</accession>
<dbReference type="STRING" id="97331.A0A437A1R4"/>
<reference evidence="13 14" key="1">
    <citation type="submission" date="2019-01" db="EMBL/GenBank/DDBJ databases">
        <title>Intercellular communication is required for trap formation in the nematode-trapping fungus Duddingtonia flagrans.</title>
        <authorList>
            <person name="Youssar L."/>
            <person name="Wernet V."/>
            <person name="Hensel N."/>
            <person name="Hildebrandt H.-G."/>
            <person name="Fischer R."/>
        </authorList>
    </citation>
    <scope>NUCLEOTIDE SEQUENCE [LARGE SCALE GENOMIC DNA]</scope>
    <source>
        <strain evidence="13 14">CBS H-5679</strain>
    </source>
</reference>
<evidence type="ECO:0000256" key="9">
    <source>
        <dbReference type="ARBA" id="ARBA00024017"/>
    </source>
</evidence>
<keyword evidence="14" id="KW-1185">Reference proteome</keyword>
<dbReference type="Proteomes" id="UP000283090">
    <property type="component" value="Unassembled WGS sequence"/>
</dbReference>
<keyword evidence="6" id="KW-0677">Repeat</keyword>
<dbReference type="AlphaFoldDB" id="A0A437A1R4"/>
<proteinExistence type="inferred from homology"/>
<dbReference type="PANTHER" id="PTHR46027:SF1">
    <property type="entry name" value="PEROXISOMAL TARGETING SIGNAL 2 RECEPTOR"/>
    <property type="match status" value="1"/>
</dbReference>
<dbReference type="InterPro" id="IPR001680">
    <property type="entry name" value="WD40_rpt"/>
</dbReference>
<dbReference type="GO" id="GO:0005053">
    <property type="term" value="F:peroxisome matrix targeting signal-2 binding"/>
    <property type="evidence" value="ECO:0007669"/>
    <property type="project" value="InterPro"/>
</dbReference>
<dbReference type="InterPro" id="IPR044536">
    <property type="entry name" value="PEX7"/>
</dbReference>
<dbReference type="PROSITE" id="PS50082">
    <property type="entry name" value="WD_REPEATS_2"/>
    <property type="match status" value="2"/>
</dbReference>
<evidence type="ECO:0000256" key="12">
    <source>
        <dbReference type="SAM" id="MobiDB-lite"/>
    </source>
</evidence>
<dbReference type="GO" id="GO:0005829">
    <property type="term" value="C:cytosol"/>
    <property type="evidence" value="ECO:0007669"/>
    <property type="project" value="UniProtKB-SubCell"/>
</dbReference>
<dbReference type="GO" id="GO:0005782">
    <property type="term" value="C:peroxisomal matrix"/>
    <property type="evidence" value="ECO:0007669"/>
    <property type="project" value="UniProtKB-SubCell"/>
</dbReference>
<keyword evidence="5 11" id="KW-0853">WD repeat</keyword>
<feature type="repeat" description="WD" evidence="11">
    <location>
        <begin position="256"/>
        <end position="289"/>
    </location>
</feature>
<dbReference type="RefSeq" id="XP_067490615.1">
    <property type="nucleotide sequence ID" value="XM_067632337.1"/>
</dbReference>
<feature type="region of interest" description="Disordered" evidence="12">
    <location>
        <begin position="292"/>
        <end position="312"/>
    </location>
</feature>
<evidence type="ECO:0000256" key="4">
    <source>
        <dbReference type="ARBA" id="ARBA00022490"/>
    </source>
</evidence>
<sequence length="363" mass="40046">MFSFRTQGYNGYNLKYSPFHDSRLAVASSANFGLVGNGRLFVLGLTANGIVAEKTFDTQDGLFDLAWSEVHENQLVVASGDGSLKLFDVGLNDFPIQSWQEHKREVFSVHWNLVDKTTFASSSWDGTVKIWSPSSPTSVSTLPTNSCTYSTAWSPHSATLLSAVSSDSHLRVFDTRLPPPHVVHQIPVHTPPLGGYPVELIATMGPGMGNPRIDQPSEILTHDWNKYRPGIIATAGVDKLIRTWDLRNPRAPLSILSGHNYAVRRIAYSPHLPDTLLSASYDMTCRVWNDGYNQNAHPPQPPASPPSLPAEGQTSLGQCLGVMDRHSEFVVGIDWCMFGAEGWAGSVGWDEMLWVWDARALMR</sequence>
<feature type="compositionally biased region" description="Pro residues" evidence="12">
    <location>
        <begin position="298"/>
        <end position="308"/>
    </location>
</feature>
<dbReference type="Pfam" id="PF00400">
    <property type="entry name" value="WD40"/>
    <property type="match status" value="3"/>
</dbReference>
<evidence type="ECO:0000256" key="1">
    <source>
        <dbReference type="ARBA" id="ARBA00004253"/>
    </source>
</evidence>
<evidence type="ECO:0000313" key="14">
    <source>
        <dbReference type="Proteomes" id="UP000283090"/>
    </source>
</evidence>
<keyword evidence="3" id="KW-0813">Transport</keyword>
<evidence type="ECO:0000256" key="7">
    <source>
        <dbReference type="ARBA" id="ARBA00022927"/>
    </source>
</evidence>
<dbReference type="InterPro" id="IPR020472">
    <property type="entry name" value="WD40_PAC1"/>
</dbReference>
<evidence type="ECO:0000256" key="2">
    <source>
        <dbReference type="ARBA" id="ARBA00004514"/>
    </source>
</evidence>
<dbReference type="InterPro" id="IPR015943">
    <property type="entry name" value="WD40/YVTN_repeat-like_dom_sf"/>
</dbReference>
<evidence type="ECO:0000256" key="8">
    <source>
        <dbReference type="ARBA" id="ARBA00023140"/>
    </source>
</evidence>
<dbReference type="PROSITE" id="PS50294">
    <property type="entry name" value="WD_REPEATS_REGION"/>
    <property type="match status" value="1"/>
</dbReference>
<dbReference type="SUPFAM" id="SSF50978">
    <property type="entry name" value="WD40 repeat-like"/>
    <property type="match status" value="1"/>
</dbReference>
<evidence type="ECO:0000256" key="6">
    <source>
        <dbReference type="ARBA" id="ARBA00022737"/>
    </source>
</evidence>
<dbReference type="InterPro" id="IPR036322">
    <property type="entry name" value="WD40_repeat_dom_sf"/>
</dbReference>
<keyword evidence="8" id="KW-0576">Peroxisome</keyword>
<dbReference type="GO" id="GO:0016558">
    <property type="term" value="P:protein import into peroxisome matrix"/>
    <property type="evidence" value="ECO:0007669"/>
    <property type="project" value="InterPro"/>
</dbReference>
<evidence type="ECO:0000256" key="11">
    <source>
        <dbReference type="PROSITE-ProRule" id="PRU00221"/>
    </source>
</evidence>
<feature type="repeat" description="WD" evidence="11">
    <location>
        <begin position="99"/>
        <end position="141"/>
    </location>
</feature>
<comment type="similarity">
    <text evidence="9">Belongs to the WD repeat peroxin-7 family.</text>
</comment>
<evidence type="ECO:0000256" key="5">
    <source>
        <dbReference type="ARBA" id="ARBA00022574"/>
    </source>
</evidence>
<evidence type="ECO:0000256" key="10">
    <source>
        <dbReference type="ARBA" id="ARBA00032565"/>
    </source>
</evidence>
<protein>
    <recommendedName>
        <fullName evidence="10">Peroxin-7</fullName>
    </recommendedName>
</protein>
<dbReference type="PRINTS" id="PR00320">
    <property type="entry name" value="GPROTEINBRPT"/>
</dbReference>